<feature type="chain" id="PRO_5045082220" evidence="3">
    <location>
        <begin position="41"/>
        <end position="277"/>
    </location>
</feature>
<feature type="domain" description="Class II aldolase/adducin N-terminal" evidence="4">
    <location>
        <begin position="50"/>
        <end position="234"/>
    </location>
</feature>
<sequence length="277" mass="28893">MRPVDSIAALGRARTAASPASRLLRGLACAAALGAGAARAAEGVPAALVDDLVAANHILADQGVVDGFGHVSVRHPGDPNRFLMSRSLAPALVKPDDIMEFDLDGNALDARGRAVFLERFIHGEIYRARGDVQAVVHSHSPAVIPFGITGAPLRAAYHIAAFLAGGVPVFDIRQAAGATDMLVRDPALGRALAATLGAGPVALMRGHGDVVVGSTIPMAVFRAVYTEVNARVQGQAMALGGPVTYLDAAESEKADKALDQIHLRAWDLWKRKAAEAR</sequence>
<evidence type="ECO:0000256" key="3">
    <source>
        <dbReference type="SAM" id="SignalP"/>
    </source>
</evidence>
<evidence type="ECO:0000256" key="2">
    <source>
        <dbReference type="ARBA" id="ARBA00023239"/>
    </source>
</evidence>
<dbReference type="PANTHER" id="PTHR22789:SF0">
    <property type="entry name" value="3-OXO-TETRONATE 4-PHOSPHATE DECARBOXYLASE-RELATED"/>
    <property type="match status" value="1"/>
</dbReference>
<dbReference type="InterPro" id="IPR036409">
    <property type="entry name" value="Aldolase_II/adducin_N_sf"/>
</dbReference>
<protein>
    <submittedName>
        <fullName evidence="5">3-hydroxy-2-methylpyridine-4,5-dicarboxylate 4-decarboxylase</fullName>
    </submittedName>
</protein>
<reference evidence="5" key="1">
    <citation type="journal article" date="2021" name="Front. Microbiol.">
        <title>Comprehensive Comparative Genomics and Phenotyping of Methylobacterium Species.</title>
        <authorList>
            <person name="Alessa O."/>
            <person name="Ogura Y."/>
            <person name="Fujitani Y."/>
            <person name="Takami H."/>
            <person name="Hayashi T."/>
            <person name="Sahin N."/>
            <person name="Tani A."/>
        </authorList>
    </citation>
    <scope>NUCLEOTIDE SEQUENCE</scope>
    <source>
        <strain evidence="5">KCTC 52305</strain>
    </source>
</reference>
<dbReference type="InterPro" id="IPR001303">
    <property type="entry name" value="Aldolase_II/adducin_N"/>
</dbReference>
<dbReference type="PANTHER" id="PTHR22789">
    <property type="entry name" value="FUCULOSE PHOSPHATE ALDOLASE"/>
    <property type="match status" value="1"/>
</dbReference>
<dbReference type="Gene3D" id="3.40.225.10">
    <property type="entry name" value="Class II aldolase/adducin N-terminal domain"/>
    <property type="match status" value="1"/>
</dbReference>
<evidence type="ECO:0000313" key="5">
    <source>
        <dbReference type="EMBL" id="GJD53741.1"/>
    </source>
</evidence>
<evidence type="ECO:0000313" key="6">
    <source>
        <dbReference type="Proteomes" id="UP001055167"/>
    </source>
</evidence>
<gene>
    <name evidence="5" type="ORF">OPKNFCMD_6519</name>
</gene>
<evidence type="ECO:0000256" key="1">
    <source>
        <dbReference type="ARBA" id="ARBA00022723"/>
    </source>
</evidence>
<name>A0ABQ4R8T4_9HYPH</name>
<keyword evidence="2" id="KW-0456">Lyase</keyword>
<keyword evidence="1" id="KW-0479">Metal-binding</keyword>
<dbReference type="EMBL" id="BPQH01000036">
    <property type="protein sequence ID" value="GJD53741.1"/>
    <property type="molecule type" value="Genomic_DNA"/>
</dbReference>
<keyword evidence="3" id="KW-0732">Signal</keyword>
<dbReference type="SMART" id="SM01007">
    <property type="entry name" value="Aldolase_II"/>
    <property type="match status" value="1"/>
</dbReference>
<evidence type="ECO:0000259" key="4">
    <source>
        <dbReference type="SMART" id="SM01007"/>
    </source>
</evidence>
<reference evidence="5" key="2">
    <citation type="submission" date="2021-08" db="EMBL/GenBank/DDBJ databases">
        <authorList>
            <person name="Tani A."/>
            <person name="Ola A."/>
            <person name="Ogura Y."/>
            <person name="Katsura K."/>
            <person name="Hayashi T."/>
        </authorList>
    </citation>
    <scope>NUCLEOTIDE SEQUENCE</scope>
    <source>
        <strain evidence="5">KCTC 52305</strain>
    </source>
</reference>
<proteinExistence type="predicted"/>
<dbReference type="SUPFAM" id="SSF53639">
    <property type="entry name" value="AraD/HMP-PK domain-like"/>
    <property type="match status" value="1"/>
</dbReference>
<dbReference type="Proteomes" id="UP001055167">
    <property type="component" value="Unassembled WGS sequence"/>
</dbReference>
<comment type="caution">
    <text evidence="5">The sequence shown here is derived from an EMBL/GenBank/DDBJ whole genome shotgun (WGS) entry which is preliminary data.</text>
</comment>
<feature type="signal peptide" evidence="3">
    <location>
        <begin position="1"/>
        <end position="40"/>
    </location>
</feature>
<accession>A0ABQ4R8T4</accession>
<dbReference type="RefSeq" id="WP_128564165.1">
    <property type="nucleotide sequence ID" value="NZ_BPQH01000036.1"/>
</dbReference>
<organism evidence="5 6">
    <name type="scientific">Methylobacterium crusticola</name>
    <dbReference type="NCBI Taxonomy" id="1697972"/>
    <lineage>
        <taxon>Bacteria</taxon>
        <taxon>Pseudomonadati</taxon>
        <taxon>Pseudomonadota</taxon>
        <taxon>Alphaproteobacteria</taxon>
        <taxon>Hyphomicrobiales</taxon>
        <taxon>Methylobacteriaceae</taxon>
        <taxon>Methylobacterium</taxon>
    </lineage>
</organism>
<dbReference type="Pfam" id="PF00596">
    <property type="entry name" value="Aldolase_II"/>
    <property type="match status" value="1"/>
</dbReference>
<dbReference type="InterPro" id="IPR050197">
    <property type="entry name" value="Aldolase_class_II_sugar_metab"/>
</dbReference>
<keyword evidence="6" id="KW-1185">Reference proteome</keyword>